<gene>
    <name evidence="1" type="ORF">FHS89_002087</name>
</gene>
<dbReference type="EMBL" id="JACIJS010000006">
    <property type="protein sequence ID" value="MBB5516061.1"/>
    <property type="molecule type" value="Genomic_DNA"/>
</dbReference>
<accession>A0A840WN84</accession>
<protein>
    <submittedName>
        <fullName evidence="1">AcrR family transcriptional regulator</fullName>
    </submittedName>
</protein>
<dbReference type="SUPFAM" id="SSF46689">
    <property type="entry name" value="Homeodomain-like"/>
    <property type="match status" value="1"/>
</dbReference>
<sequence>MQEKPLHTDDWLNLALEELKGHGAGALKALPLSKKLNVTRGSFYHHFESLEVFHSAVIAHWSKRSSGPVIATAQTTPDPREALEHLLQVTFQSGEALERAVRSWATQHPKVAIEVEKVDANRINVTEELLIKCGLPSDLATTRARLLYWAAIGRLMMPFPEQSLFTKAQIVQITHLMLKP</sequence>
<dbReference type="RefSeq" id="WP_184011336.1">
    <property type="nucleotide sequence ID" value="NZ_JACIJS010000006.1"/>
</dbReference>
<evidence type="ECO:0000313" key="1">
    <source>
        <dbReference type="EMBL" id="MBB5516061.1"/>
    </source>
</evidence>
<proteinExistence type="predicted"/>
<dbReference type="Proteomes" id="UP000553766">
    <property type="component" value="Unassembled WGS sequence"/>
</dbReference>
<keyword evidence="2" id="KW-1185">Reference proteome</keyword>
<organism evidence="1 2">
    <name type="scientific">Rubricella aquisinus</name>
    <dbReference type="NCBI Taxonomy" id="2028108"/>
    <lineage>
        <taxon>Bacteria</taxon>
        <taxon>Pseudomonadati</taxon>
        <taxon>Pseudomonadota</taxon>
        <taxon>Alphaproteobacteria</taxon>
        <taxon>Rhodobacterales</taxon>
        <taxon>Paracoccaceae</taxon>
        <taxon>Rubricella</taxon>
    </lineage>
</organism>
<name>A0A840WN84_9RHOB</name>
<dbReference type="InterPro" id="IPR009057">
    <property type="entry name" value="Homeodomain-like_sf"/>
</dbReference>
<dbReference type="Gene3D" id="1.10.357.10">
    <property type="entry name" value="Tetracycline Repressor, domain 2"/>
    <property type="match status" value="1"/>
</dbReference>
<dbReference type="AlphaFoldDB" id="A0A840WN84"/>
<comment type="caution">
    <text evidence="1">The sequence shown here is derived from an EMBL/GenBank/DDBJ whole genome shotgun (WGS) entry which is preliminary data.</text>
</comment>
<evidence type="ECO:0000313" key="2">
    <source>
        <dbReference type="Proteomes" id="UP000553766"/>
    </source>
</evidence>
<reference evidence="1 2" key="1">
    <citation type="submission" date="2020-08" db="EMBL/GenBank/DDBJ databases">
        <title>Genomic Encyclopedia of Type Strains, Phase IV (KMG-IV): sequencing the most valuable type-strain genomes for metagenomic binning, comparative biology and taxonomic classification.</title>
        <authorList>
            <person name="Goeker M."/>
        </authorList>
    </citation>
    <scope>NUCLEOTIDE SEQUENCE [LARGE SCALE GENOMIC DNA]</scope>
    <source>
        <strain evidence="1 2">DSM 103377</strain>
    </source>
</reference>